<dbReference type="InterPro" id="IPR008928">
    <property type="entry name" value="6-hairpin_glycosidase_sf"/>
</dbReference>
<proteinExistence type="inferred from homology"/>
<dbReference type="GO" id="GO:0030246">
    <property type="term" value="F:carbohydrate binding"/>
    <property type="evidence" value="ECO:0007669"/>
    <property type="project" value="InterPro"/>
</dbReference>
<evidence type="ECO:0000256" key="1">
    <source>
        <dbReference type="ARBA" id="ARBA00006768"/>
    </source>
</evidence>
<dbReference type="InterPro" id="IPR017045">
    <property type="entry name" value="Malt_Pase/Glycosyl_Hdrlase"/>
</dbReference>
<accession>A0A833HLL7</accession>
<dbReference type="OrthoDB" id="9758855at2"/>
<keyword evidence="3" id="KW-0808">Transferase</keyword>
<evidence type="ECO:0000256" key="3">
    <source>
        <dbReference type="ARBA" id="ARBA00022679"/>
    </source>
</evidence>
<dbReference type="Pfam" id="PF03636">
    <property type="entry name" value="Glyco_hydro_65N"/>
    <property type="match status" value="1"/>
</dbReference>
<evidence type="ECO:0000259" key="6">
    <source>
        <dbReference type="Pfam" id="PF03632"/>
    </source>
</evidence>
<dbReference type="Gene3D" id="2.60.420.10">
    <property type="entry name" value="Maltose phosphorylase, domain 3"/>
    <property type="match status" value="1"/>
</dbReference>
<reference evidence="8 9" key="1">
    <citation type="submission" date="2019-10" db="EMBL/GenBank/DDBJ databases">
        <title>Alkaliphilus serpentinus sp. nov. and Alkaliphilus pronyensis sp. nov., two novel anaerobic alkaliphilic species isolated from the serpentinized-hosted hydrothermal field of the Prony Bay (New Caledonia).</title>
        <authorList>
            <person name="Postec A."/>
        </authorList>
    </citation>
    <scope>NUCLEOTIDE SEQUENCE [LARGE SCALE GENOMIC DNA]</scope>
    <source>
        <strain evidence="8 9">LacT</strain>
    </source>
</reference>
<organism evidence="8 9">
    <name type="scientific">Alkaliphilus serpentinus</name>
    <dbReference type="NCBI Taxonomy" id="1482731"/>
    <lineage>
        <taxon>Bacteria</taxon>
        <taxon>Bacillati</taxon>
        <taxon>Bacillota</taxon>
        <taxon>Clostridia</taxon>
        <taxon>Peptostreptococcales</taxon>
        <taxon>Natronincolaceae</taxon>
        <taxon>Alkaliphilus</taxon>
    </lineage>
</organism>
<dbReference type="PIRSF" id="PIRSF036289">
    <property type="entry name" value="Glycosyl_hydrolase_malt_phosph"/>
    <property type="match status" value="1"/>
</dbReference>
<feature type="domain" description="Glycoside hydrolase family 65 central catalytic" evidence="6">
    <location>
        <begin position="314"/>
        <end position="679"/>
    </location>
</feature>
<dbReference type="InterPro" id="IPR012341">
    <property type="entry name" value="6hp_glycosidase-like_sf"/>
</dbReference>
<gene>
    <name evidence="8" type="ORF">F8153_14055</name>
</gene>
<dbReference type="PANTHER" id="PTHR11051">
    <property type="entry name" value="GLYCOSYL HYDROLASE-RELATED"/>
    <property type="match status" value="1"/>
</dbReference>
<keyword evidence="2" id="KW-0328">Glycosyltransferase</keyword>
<evidence type="ECO:0000259" key="7">
    <source>
        <dbReference type="Pfam" id="PF03636"/>
    </source>
</evidence>
<dbReference type="GO" id="GO:0004553">
    <property type="term" value="F:hydrolase activity, hydrolyzing O-glycosyl compounds"/>
    <property type="evidence" value="ECO:0007669"/>
    <property type="project" value="TreeGrafter"/>
</dbReference>
<evidence type="ECO:0000313" key="9">
    <source>
        <dbReference type="Proteomes" id="UP000465601"/>
    </source>
</evidence>
<keyword evidence="9" id="KW-1185">Reference proteome</keyword>
<dbReference type="SUPFAM" id="SSF48208">
    <property type="entry name" value="Six-hairpin glycosidases"/>
    <property type="match status" value="1"/>
</dbReference>
<dbReference type="GO" id="GO:0005975">
    <property type="term" value="P:carbohydrate metabolic process"/>
    <property type="evidence" value="ECO:0007669"/>
    <property type="project" value="InterPro"/>
</dbReference>
<dbReference type="InterPro" id="IPR005196">
    <property type="entry name" value="Glyco_hydro_65_N"/>
</dbReference>
<name>A0A833HLL7_9FIRM</name>
<dbReference type="InterPro" id="IPR037018">
    <property type="entry name" value="GH65_N"/>
</dbReference>
<evidence type="ECO:0000256" key="2">
    <source>
        <dbReference type="ARBA" id="ARBA00022676"/>
    </source>
</evidence>
<evidence type="ECO:0000313" key="8">
    <source>
        <dbReference type="EMBL" id="KAB3526227.1"/>
    </source>
</evidence>
<dbReference type="Pfam" id="PF03632">
    <property type="entry name" value="Glyco_hydro_65m"/>
    <property type="match status" value="1"/>
</dbReference>
<dbReference type="GO" id="GO:0016757">
    <property type="term" value="F:glycosyltransferase activity"/>
    <property type="evidence" value="ECO:0007669"/>
    <property type="project" value="UniProtKB-KW"/>
</dbReference>
<dbReference type="EMBL" id="WBZB01000054">
    <property type="protein sequence ID" value="KAB3526227.1"/>
    <property type="molecule type" value="Genomic_DNA"/>
</dbReference>
<dbReference type="InterPro" id="IPR005195">
    <property type="entry name" value="Glyco_hydro_65_M"/>
</dbReference>
<dbReference type="SUPFAM" id="SSF74650">
    <property type="entry name" value="Galactose mutarotase-like"/>
    <property type="match status" value="1"/>
</dbReference>
<dbReference type="PANTHER" id="PTHR11051:SF8">
    <property type="entry name" value="PROTEIN-GLUCOSYLGALACTOSYLHYDROXYLYSINE GLUCOSIDASE"/>
    <property type="match status" value="1"/>
</dbReference>
<comment type="caution">
    <text evidence="8">The sequence shown here is derived from an EMBL/GenBank/DDBJ whole genome shotgun (WGS) entry which is preliminary data.</text>
</comment>
<feature type="binding site" evidence="5">
    <location>
        <begin position="590"/>
        <end position="591"/>
    </location>
    <ligand>
        <name>substrate</name>
    </ligand>
</feature>
<dbReference type="Proteomes" id="UP000465601">
    <property type="component" value="Unassembled WGS sequence"/>
</dbReference>
<dbReference type="Gene3D" id="2.70.98.40">
    <property type="entry name" value="Glycoside hydrolase, family 65, N-terminal domain"/>
    <property type="match status" value="1"/>
</dbReference>
<comment type="similarity">
    <text evidence="1">Belongs to the glycosyl hydrolase 65 family.</text>
</comment>
<evidence type="ECO:0000256" key="5">
    <source>
        <dbReference type="PIRSR" id="PIRSR036289-51"/>
    </source>
</evidence>
<feature type="domain" description="Glycoside hydrolase family 65 N-terminal" evidence="7">
    <location>
        <begin position="13"/>
        <end position="259"/>
    </location>
</feature>
<feature type="active site" description="Proton donor" evidence="4">
    <location>
        <position position="478"/>
    </location>
</feature>
<dbReference type="Gene3D" id="1.50.10.10">
    <property type="match status" value="1"/>
</dbReference>
<keyword evidence="8" id="KW-0378">Hydrolase</keyword>
<sequence length="738" mass="84824">MSYGSINTWKLIEKEYKPEKALLYDSLFSLGNGYMGSRGFHPEENKESYEAMVFIAGVYDYIKAGITDFVNTPNIFYINLYIDGQLLNPFECNIIDYDRELDMKNGVLYRKLTVRDSKERDTVIEYSRFFSLKEKHLAVTRYKVTPLNYSGEITVLNGIDAASSNNPIPDDQLKSDSEVVSLFDVTSINHYKKNSVSIGFNTKGTNIHMSEALCVVSPEGGVEHDSISLAKIVGIKSTKKVLKGSSIELDTYSAIYTSRDGIADIEKASKEMIADASLRGYRRVLRDSEEEWSLKWDISSIDIKGDDLLEQGLRYNIFQLISSNSQHDGTVSIGARGLTHSRYKGCYFWDTEIFMLPFYIYTCPEAAKNLLMFRYNTLKAAEENARNQNLSGARYPWMCNTDGIEQCETWDIGFSEVHITADIAYAIENYYNITGDIEFYLDYGAEILIQTARYWASRFTYDLRNDLYNMLFVKGPNEYGGVTLNNTYTTLLALYNLELGKKAIEMLKSNRRSKWIDMKSEMGFEESEINLWNDIITKAKVNYDEAKNLYIEDDNFYKLEVLDISAYKKGEEPLYKTICFDRLQRYRVIKQADVILLMCLLPDKFSKLEMKAAWDEYESITLHDSSLSYGTHAQFAAWLDYKEEAYSYLMKSIRLDIDNIMNNTGKEGIHFAAAGASWQAFIFGICGIYIRDHTLLAKPCLPDHIKDVQFKLIYNDRKYEIKIDNSHKPLKTNISTVD</sequence>
<feature type="binding site" evidence="5">
    <location>
        <begin position="349"/>
        <end position="350"/>
    </location>
    <ligand>
        <name>substrate</name>
    </ligand>
</feature>
<dbReference type="AlphaFoldDB" id="A0A833HLL7"/>
<dbReference type="InterPro" id="IPR011013">
    <property type="entry name" value="Gal_mutarotase_sf_dom"/>
</dbReference>
<evidence type="ECO:0000256" key="4">
    <source>
        <dbReference type="PIRSR" id="PIRSR036289-50"/>
    </source>
</evidence>
<protein>
    <submittedName>
        <fullName evidence="8">Glycoside hydrolase family 65 protein</fullName>
    </submittedName>
</protein>